<evidence type="ECO:0000313" key="4">
    <source>
        <dbReference type="Proteomes" id="UP001597301"/>
    </source>
</evidence>
<feature type="chain" id="PRO_5047148078" evidence="1">
    <location>
        <begin position="25"/>
        <end position="188"/>
    </location>
</feature>
<dbReference type="Pfam" id="PF03413">
    <property type="entry name" value="PepSY"/>
    <property type="match status" value="2"/>
</dbReference>
<evidence type="ECO:0000259" key="2">
    <source>
        <dbReference type="Pfam" id="PF03413"/>
    </source>
</evidence>
<keyword evidence="1" id="KW-0732">Signal</keyword>
<evidence type="ECO:0000256" key="1">
    <source>
        <dbReference type="SAM" id="SignalP"/>
    </source>
</evidence>
<dbReference type="Proteomes" id="UP001597301">
    <property type="component" value="Unassembled WGS sequence"/>
</dbReference>
<keyword evidence="4" id="KW-1185">Reference proteome</keyword>
<dbReference type="RefSeq" id="WP_380773208.1">
    <property type="nucleotide sequence ID" value="NZ_JBHUEO010000017.1"/>
</dbReference>
<dbReference type="InterPro" id="IPR025711">
    <property type="entry name" value="PepSY"/>
</dbReference>
<gene>
    <name evidence="3" type="ORF">ACFSCZ_07410</name>
</gene>
<feature type="domain" description="PepSY" evidence="2">
    <location>
        <begin position="40"/>
        <end position="97"/>
    </location>
</feature>
<accession>A0ABW4KFH7</accession>
<dbReference type="EMBL" id="JBHUEO010000017">
    <property type="protein sequence ID" value="MFD1706582.1"/>
    <property type="molecule type" value="Genomic_DNA"/>
</dbReference>
<sequence length="188" mass="20583">MKRKGIIVSLAGMVVLGGAFGVSAASKTNQAAVGKQQNLLSVEEAKQIALNEYGGTLKSIELETDDGYKVYEIDLLLEGKYDEVDIEMNAVTGEILYAEIDDDDKDLRNGDDSPKNRASEQAKAQVILKEEAISLALKDTDGIIKEAGYDDGAYEIEVLTAQQEVKFEIHALTGEIMNKEIDNRDHDE</sequence>
<evidence type="ECO:0000313" key="3">
    <source>
        <dbReference type="EMBL" id="MFD1706582.1"/>
    </source>
</evidence>
<feature type="domain" description="PepSY" evidence="2">
    <location>
        <begin position="129"/>
        <end position="179"/>
    </location>
</feature>
<dbReference type="Gene3D" id="3.10.450.40">
    <property type="match status" value="2"/>
</dbReference>
<organism evidence="3 4">
    <name type="scientific">Siminovitchia sediminis</name>
    <dbReference type="NCBI Taxonomy" id="1274353"/>
    <lineage>
        <taxon>Bacteria</taxon>
        <taxon>Bacillati</taxon>
        <taxon>Bacillota</taxon>
        <taxon>Bacilli</taxon>
        <taxon>Bacillales</taxon>
        <taxon>Bacillaceae</taxon>
        <taxon>Siminovitchia</taxon>
    </lineage>
</organism>
<reference evidence="4" key="1">
    <citation type="journal article" date="2019" name="Int. J. Syst. Evol. Microbiol.">
        <title>The Global Catalogue of Microorganisms (GCM) 10K type strain sequencing project: providing services to taxonomists for standard genome sequencing and annotation.</title>
        <authorList>
            <consortium name="The Broad Institute Genomics Platform"/>
            <consortium name="The Broad Institute Genome Sequencing Center for Infectious Disease"/>
            <person name="Wu L."/>
            <person name="Ma J."/>
        </authorList>
    </citation>
    <scope>NUCLEOTIDE SEQUENCE [LARGE SCALE GENOMIC DNA]</scope>
    <source>
        <strain evidence="4">CGMCC 1.12295</strain>
    </source>
</reference>
<comment type="caution">
    <text evidence="3">The sequence shown here is derived from an EMBL/GenBank/DDBJ whole genome shotgun (WGS) entry which is preliminary data.</text>
</comment>
<feature type="signal peptide" evidence="1">
    <location>
        <begin position="1"/>
        <end position="24"/>
    </location>
</feature>
<name>A0ABW4KFH7_9BACI</name>
<proteinExistence type="predicted"/>
<protein>
    <submittedName>
        <fullName evidence="3">PepSY domain-containing protein</fullName>
    </submittedName>
</protein>